<dbReference type="PATRIC" id="fig|1324957.4.peg.2554"/>
<keyword evidence="2" id="KW-0378">Hydrolase</keyword>
<dbReference type="GO" id="GO:0000166">
    <property type="term" value="F:nucleotide binding"/>
    <property type="evidence" value="ECO:0007669"/>
    <property type="project" value="UniProtKB-KW"/>
</dbReference>
<accession>V4HIH8</accession>
<protein>
    <submittedName>
        <fullName evidence="8">Cobalamin synthesis protein P47K</fullName>
    </submittedName>
</protein>
<dbReference type="PANTHER" id="PTHR43603:SF1">
    <property type="entry name" value="ZINC-REGULATED GTPASE METALLOPROTEIN ACTIVATOR 1"/>
    <property type="match status" value="1"/>
</dbReference>
<sequence length="368" mass="39682">MTVLSGYLGAGKTTLVNRLLADPQGHDIAVIVNDMGEVNIDAELLAAGTDDDGIVDLSNGCICCRLQDDLLSEATRLAESREFDYLVVEASGISEPIPIARTFTVGTDGGDADPTERFSLDTMVTVLDSYGFWKEFDTGSSAPEEPDPDRPLADVLVEGVEFCDVLLMNKCDMVPDDALDEIESFVRTLGPRAEVVRTTHADVDPGTVLGTGRFDIGAAMESPGWKRELAGSEGDDPDGGHTHHESVAETHGVSSFVYRQRRPFHPERFRAWLDEWSGDVIRAKGFFSLAGRDGSVMGLSQAGPSVQAGPIGAWDDDDPETRLVFIGRSLDETGMVEELDACLATDAELREGGLADPFPDTEPRGESR</sequence>
<dbReference type="eggNOG" id="arCOG01234">
    <property type="taxonomic scope" value="Archaea"/>
</dbReference>
<evidence type="ECO:0000313" key="9">
    <source>
        <dbReference type="Proteomes" id="UP000017840"/>
    </source>
</evidence>
<keyword evidence="9" id="KW-1185">Reference proteome</keyword>
<dbReference type="InterPro" id="IPR036627">
    <property type="entry name" value="CobW-likC_sf"/>
</dbReference>
<dbReference type="InterPro" id="IPR051927">
    <property type="entry name" value="Zn_Chap_cDPG_Synth"/>
</dbReference>
<evidence type="ECO:0000256" key="2">
    <source>
        <dbReference type="ARBA" id="ARBA00022801"/>
    </source>
</evidence>
<evidence type="ECO:0000256" key="1">
    <source>
        <dbReference type="ARBA" id="ARBA00022741"/>
    </source>
</evidence>
<gene>
    <name evidence="8" type="ORF">K933_12600</name>
</gene>
<feature type="region of interest" description="Disordered" evidence="6">
    <location>
        <begin position="227"/>
        <end position="247"/>
    </location>
</feature>
<proteinExistence type="inferred from homology"/>
<dbReference type="Pfam" id="PF07683">
    <property type="entry name" value="CobW_C"/>
    <property type="match status" value="1"/>
</dbReference>
<dbReference type="InterPro" id="IPR003495">
    <property type="entry name" value="CobW/HypB/UreG_nucleotide-bd"/>
</dbReference>
<dbReference type="PANTHER" id="PTHR43603">
    <property type="entry name" value="COBW DOMAIN-CONTAINING PROTEIN DDB_G0274527"/>
    <property type="match status" value="1"/>
</dbReference>
<comment type="caution">
    <text evidence="8">The sequence shown here is derived from an EMBL/GenBank/DDBJ whole genome shotgun (WGS) entry which is preliminary data.</text>
</comment>
<evidence type="ECO:0000256" key="6">
    <source>
        <dbReference type="SAM" id="MobiDB-lite"/>
    </source>
</evidence>
<dbReference type="InterPro" id="IPR027417">
    <property type="entry name" value="P-loop_NTPase"/>
</dbReference>
<dbReference type="InterPro" id="IPR011629">
    <property type="entry name" value="CobW-like_C"/>
</dbReference>
<reference evidence="8 9" key="1">
    <citation type="journal article" date="2013" name="Genome Announc.">
        <title>Draft Genome Sequence of 'Candidatus Halobonum tyrrellensis' Strain G22, Isolated from the Hypersaline Waters of Lake Tyrrell, Australia.</title>
        <authorList>
            <person name="Ugalde J.A."/>
            <person name="Narasingarao P."/>
            <person name="Kuo S."/>
            <person name="Podell S."/>
            <person name="Allen E.E."/>
        </authorList>
    </citation>
    <scope>NUCLEOTIDE SEQUENCE [LARGE SCALE GENOMIC DNA]</scope>
    <source>
        <strain evidence="8 9">G22</strain>
    </source>
</reference>
<name>V4HIH8_9EURY</name>
<evidence type="ECO:0000256" key="3">
    <source>
        <dbReference type="ARBA" id="ARBA00023186"/>
    </source>
</evidence>
<comment type="similarity">
    <text evidence="4">Belongs to the SIMIBI class G3E GTPase family. ZNG1 subfamily.</text>
</comment>
<dbReference type="SUPFAM" id="SSF90002">
    <property type="entry name" value="Hypothetical protein YjiA, C-terminal domain"/>
    <property type="match status" value="1"/>
</dbReference>
<dbReference type="Gene3D" id="3.30.1220.10">
    <property type="entry name" value="CobW-like, C-terminal domain"/>
    <property type="match status" value="1"/>
</dbReference>
<dbReference type="Pfam" id="PF02492">
    <property type="entry name" value="cobW"/>
    <property type="match status" value="1"/>
</dbReference>
<dbReference type="STRING" id="1324957.K933_12600"/>
<dbReference type="SMART" id="SM00833">
    <property type="entry name" value="CobW_C"/>
    <property type="match status" value="1"/>
</dbReference>
<feature type="region of interest" description="Disordered" evidence="6">
    <location>
        <begin position="348"/>
        <end position="368"/>
    </location>
</feature>
<evidence type="ECO:0000256" key="5">
    <source>
        <dbReference type="ARBA" id="ARBA00049117"/>
    </source>
</evidence>
<dbReference type="EMBL" id="ASGZ01000050">
    <property type="protein sequence ID" value="ESP87729.1"/>
    <property type="molecule type" value="Genomic_DNA"/>
</dbReference>
<dbReference type="Gene3D" id="3.40.50.300">
    <property type="entry name" value="P-loop containing nucleotide triphosphate hydrolases"/>
    <property type="match status" value="1"/>
</dbReference>
<feature type="domain" description="CobW C-terminal" evidence="7">
    <location>
        <begin position="253"/>
        <end position="343"/>
    </location>
</feature>
<dbReference type="Proteomes" id="UP000017840">
    <property type="component" value="Unassembled WGS sequence"/>
</dbReference>
<feature type="compositionally biased region" description="Basic and acidic residues" evidence="6">
    <location>
        <begin position="238"/>
        <end position="247"/>
    </location>
</feature>
<evidence type="ECO:0000256" key="4">
    <source>
        <dbReference type="ARBA" id="ARBA00034320"/>
    </source>
</evidence>
<keyword evidence="1" id="KW-0547">Nucleotide-binding</keyword>
<dbReference type="CDD" id="cd03112">
    <property type="entry name" value="CobW-like"/>
    <property type="match status" value="1"/>
</dbReference>
<keyword evidence="3" id="KW-0143">Chaperone</keyword>
<dbReference type="GO" id="GO:0016787">
    <property type="term" value="F:hydrolase activity"/>
    <property type="evidence" value="ECO:0007669"/>
    <property type="project" value="UniProtKB-KW"/>
</dbReference>
<comment type="catalytic activity">
    <reaction evidence="5">
        <text>GTP + H2O = GDP + phosphate + H(+)</text>
        <dbReference type="Rhea" id="RHEA:19669"/>
        <dbReference type="ChEBI" id="CHEBI:15377"/>
        <dbReference type="ChEBI" id="CHEBI:15378"/>
        <dbReference type="ChEBI" id="CHEBI:37565"/>
        <dbReference type="ChEBI" id="CHEBI:43474"/>
        <dbReference type="ChEBI" id="CHEBI:58189"/>
    </reaction>
    <physiologicalReaction direction="left-to-right" evidence="5">
        <dbReference type="Rhea" id="RHEA:19670"/>
    </physiologicalReaction>
</comment>
<dbReference type="SUPFAM" id="SSF52540">
    <property type="entry name" value="P-loop containing nucleoside triphosphate hydrolases"/>
    <property type="match status" value="1"/>
</dbReference>
<organism evidence="8 9">
    <name type="scientific">Candidatus Halobonum tyrrellensis G22</name>
    <dbReference type="NCBI Taxonomy" id="1324957"/>
    <lineage>
        <taxon>Archaea</taxon>
        <taxon>Methanobacteriati</taxon>
        <taxon>Methanobacteriota</taxon>
        <taxon>Stenosarchaea group</taxon>
        <taxon>Halobacteria</taxon>
        <taxon>Halobacteriales</taxon>
        <taxon>Haloferacaceae</taxon>
        <taxon>Candidatus Halobonum</taxon>
    </lineage>
</organism>
<dbReference type="AlphaFoldDB" id="V4HIH8"/>
<evidence type="ECO:0000313" key="8">
    <source>
        <dbReference type="EMBL" id="ESP87729.1"/>
    </source>
</evidence>
<evidence type="ECO:0000259" key="7">
    <source>
        <dbReference type="SMART" id="SM00833"/>
    </source>
</evidence>